<reference evidence="5" key="1">
    <citation type="journal article" date="2019" name="Int. J. Syst. Evol. Microbiol.">
        <title>The Global Catalogue of Microorganisms (GCM) 10K type strain sequencing project: providing services to taxonomists for standard genome sequencing and annotation.</title>
        <authorList>
            <consortium name="The Broad Institute Genomics Platform"/>
            <consortium name="The Broad Institute Genome Sequencing Center for Infectious Disease"/>
            <person name="Wu L."/>
            <person name="Ma J."/>
        </authorList>
    </citation>
    <scope>NUCLEOTIDE SEQUENCE [LARGE SCALE GENOMIC DNA]</scope>
    <source>
        <strain evidence="5">TISTR 1827</strain>
    </source>
</reference>
<dbReference type="PANTHER" id="PTHR43490">
    <property type="entry name" value="(+)-NEOMENTHOL DEHYDROGENASE"/>
    <property type="match status" value="1"/>
</dbReference>
<dbReference type="EMBL" id="JBHUMY010000043">
    <property type="protein sequence ID" value="MFD2663593.1"/>
    <property type="molecule type" value="Genomic_DNA"/>
</dbReference>
<dbReference type="InterPro" id="IPR036291">
    <property type="entry name" value="NAD(P)-bd_dom_sf"/>
</dbReference>
<dbReference type="Pfam" id="PF00106">
    <property type="entry name" value="adh_short"/>
    <property type="match status" value="1"/>
</dbReference>
<sequence>MEIARQLSMKGLKVLIGCRDEERGRIAIEKLSTSGVDVDLEAVDVNCRNSIDQLMKRVKIKYGRLDVLAKRCRSPKERIPPYG</sequence>
<organism evidence="4 5">
    <name type="scientific">Paenibacillus thailandensis</name>
    <dbReference type="NCBI Taxonomy" id="393250"/>
    <lineage>
        <taxon>Bacteria</taxon>
        <taxon>Bacillati</taxon>
        <taxon>Bacillota</taxon>
        <taxon>Bacilli</taxon>
        <taxon>Bacillales</taxon>
        <taxon>Paenibacillaceae</taxon>
        <taxon>Paenibacillus</taxon>
    </lineage>
</organism>
<dbReference type="PANTHER" id="PTHR43490:SF99">
    <property type="entry name" value="SHORT-CHAIN DEHYDROGENASE_REDUCTASE"/>
    <property type="match status" value="1"/>
</dbReference>
<accession>A0ABW5R6Z5</accession>
<dbReference type="Gene3D" id="3.40.50.720">
    <property type="entry name" value="NAD(P)-binding Rossmann-like Domain"/>
    <property type="match status" value="1"/>
</dbReference>
<protein>
    <submittedName>
        <fullName evidence="4">SDR family NAD(P)-dependent oxidoreductase</fullName>
    </submittedName>
</protein>
<evidence type="ECO:0000256" key="2">
    <source>
        <dbReference type="ARBA" id="ARBA00022857"/>
    </source>
</evidence>
<evidence type="ECO:0000313" key="4">
    <source>
        <dbReference type="EMBL" id="MFD2663593.1"/>
    </source>
</evidence>
<evidence type="ECO:0000256" key="1">
    <source>
        <dbReference type="ARBA" id="ARBA00006484"/>
    </source>
</evidence>
<evidence type="ECO:0000256" key="3">
    <source>
        <dbReference type="ARBA" id="ARBA00023002"/>
    </source>
</evidence>
<keyword evidence="3" id="KW-0560">Oxidoreductase</keyword>
<dbReference type="RefSeq" id="WP_379279893.1">
    <property type="nucleotide sequence ID" value="NZ_JBHUGT010000011.1"/>
</dbReference>
<comment type="caution">
    <text evidence="4">The sequence shown here is derived from an EMBL/GenBank/DDBJ whole genome shotgun (WGS) entry which is preliminary data.</text>
</comment>
<evidence type="ECO:0000313" key="5">
    <source>
        <dbReference type="Proteomes" id="UP001597493"/>
    </source>
</evidence>
<dbReference type="InterPro" id="IPR002347">
    <property type="entry name" value="SDR_fam"/>
</dbReference>
<keyword evidence="5" id="KW-1185">Reference proteome</keyword>
<gene>
    <name evidence="4" type="ORF">ACFSW5_25465</name>
</gene>
<comment type="similarity">
    <text evidence="1">Belongs to the short-chain dehydrogenases/reductases (SDR) family.</text>
</comment>
<name>A0ABW5R6Z5_9BACL</name>
<proteinExistence type="inferred from homology"/>
<keyword evidence="2" id="KW-0521">NADP</keyword>
<dbReference type="Proteomes" id="UP001597493">
    <property type="component" value="Unassembled WGS sequence"/>
</dbReference>
<dbReference type="SUPFAM" id="SSF51735">
    <property type="entry name" value="NAD(P)-binding Rossmann-fold domains"/>
    <property type="match status" value="1"/>
</dbReference>